<keyword evidence="6" id="KW-0539">Nucleus</keyword>
<dbReference type="InterPro" id="IPR044827">
    <property type="entry name" value="GBF-like"/>
</dbReference>
<accession>A0ABM3I351</accession>
<reference evidence="10" key="1">
    <citation type="submission" date="2025-08" db="UniProtKB">
        <authorList>
            <consortium name="RefSeq"/>
        </authorList>
    </citation>
    <scope>IDENTIFICATION</scope>
    <source>
        <tissue evidence="10">Seedling</tissue>
    </source>
</reference>
<feature type="region of interest" description="Disordered" evidence="7">
    <location>
        <begin position="1"/>
        <end position="36"/>
    </location>
</feature>
<dbReference type="RefSeq" id="XP_048319625.1">
    <property type="nucleotide sequence ID" value="XM_048463668.2"/>
</dbReference>
<feature type="region of interest" description="Disordered" evidence="7">
    <location>
        <begin position="263"/>
        <end position="289"/>
    </location>
</feature>
<gene>
    <name evidence="10" type="primary">LOC107403268</name>
</gene>
<feature type="compositionally biased region" description="Polar residues" evidence="7">
    <location>
        <begin position="147"/>
        <end position="157"/>
    </location>
</feature>
<feature type="compositionally biased region" description="Basic and acidic residues" evidence="7">
    <location>
        <begin position="128"/>
        <end position="140"/>
    </location>
</feature>
<organism evidence="9 10">
    <name type="scientific">Ziziphus jujuba</name>
    <name type="common">Chinese jujube</name>
    <name type="synonym">Ziziphus sativa</name>
    <dbReference type="NCBI Taxonomy" id="326968"/>
    <lineage>
        <taxon>Eukaryota</taxon>
        <taxon>Viridiplantae</taxon>
        <taxon>Streptophyta</taxon>
        <taxon>Embryophyta</taxon>
        <taxon>Tracheophyta</taxon>
        <taxon>Spermatophyta</taxon>
        <taxon>Magnoliopsida</taxon>
        <taxon>eudicotyledons</taxon>
        <taxon>Gunneridae</taxon>
        <taxon>Pentapetalae</taxon>
        <taxon>rosids</taxon>
        <taxon>fabids</taxon>
        <taxon>Rosales</taxon>
        <taxon>Rhamnaceae</taxon>
        <taxon>Paliureae</taxon>
        <taxon>Ziziphus</taxon>
    </lineage>
</organism>
<dbReference type="CDD" id="cd14702">
    <property type="entry name" value="bZIP_plant_GBF1"/>
    <property type="match status" value="1"/>
</dbReference>
<feature type="compositionally biased region" description="Polar residues" evidence="7">
    <location>
        <begin position="351"/>
        <end position="367"/>
    </location>
</feature>
<evidence type="ECO:0000256" key="4">
    <source>
        <dbReference type="ARBA" id="ARBA00023125"/>
    </source>
</evidence>
<dbReference type="InterPro" id="IPR004827">
    <property type="entry name" value="bZIP"/>
</dbReference>
<dbReference type="PANTHER" id="PTHR45967">
    <property type="entry name" value="G-BOX-BINDING FACTOR 3-RELATED"/>
    <property type="match status" value="1"/>
</dbReference>
<dbReference type="Pfam" id="PF07777">
    <property type="entry name" value="MFMR"/>
    <property type="match status" value="1"/>
</dbReference>
<feature type="compositionally biased region" description="Low complexity" evidence="7">
    <location>
        <begin position="19"/>
        <end position="33"/>
    </location>
</feature>
<feature type="region of interest" description="Disordered" evidence="7">
    <location>
        <begin position="329"/>
        <end position="367"/>
    </location>
</feature>
<dbReference type="SMART" id="SM00338">
    <property type="entry name" value="BRLZ"/>
    <property type="match status" value="1"/>
</dbReference>
<sequence>MGSSEMDKPAKEKEKDSKTAPTTTQEQSSATSTGAVNADWSGFQAYSPIPPPGFLASSPQAHPYMWGVQHIMPPYGTPPHPYVAMYPHGVYAHPSMPPGSYPFSPFAMPSPNGIAEASGNTTPGSMEADGRPTEVKEKLPIKRSKGSLGSLNMITGKNNEHGKTSGASANGAYSKSAESGSEGTSDGSDVNSQDDSQLKSGCGQDSLEVPGPATNLNIGMDYWSAQAASPIPAMRGKVPSTPVAGGIVTAGSRDSAQLWLQDERELKRQRRKQSNRESARRSRLRKQAECDELAQRAEALKEENANLRSEVNRIRSEYEQLLSENASLKERLGEVPAHDDLRSSRNDQHLSNDAQQTGSQTEMSSDR</sequence>
<keyword evidence="9" id="KW-1185">Reference proteome</keyword>
<dbReference type="Gene3D" id="1.20.5.170">
    <property type="match status" value="1"/>
</dbReference>
<dbReference type="Pfam" id="PF16596">
    <property type="entry name" value="MFMR_assoc"/>
    <property type="match status" value="1"/>
</dbReference>
<evidence type="ECO:0000313" key="10">
    <source>
        <dbReference type="RefSeq" id="XP_048319625.1"/>
    </source>
</evidence>
<evidence type="ECO:0000256" key="1">
    <source>
        <dbReference type="ARBA" id="ARBA00004123"/>
    </source>
</evidence>
<dbReference type="Proteomes" id="UP001652623">
    <property type="component" value="Chromosome 6"/>
</dbReference>
<evidence type="ECO:0000256" key="6">
    <source>
        <dbReference type="ARBA" id="ARBA00023242"/>
    </source>
</evidence>
<dbReference type="InterPro" id="IPR045314">
    <property type="entry name" value="bZIP_plant_GBF1"/>
</dbReference>
<dbReference type="GeneID" id="107403268"/>
<feature type="compositionally biased region" description="Low complexity" evidence="7">
    <location>
        <begin position="176"/>
        <end position="189"/>
    </location>
</feature>
<evidence type="ECO:0000256" key="5">
    <source>
        <dbReference type="ARBA" id="ARBA00023163"/>
    </source>
</evidence>
<feature type="compositionally biased region" description="Basic and acidic residues" evidence="7">
    <location>
        <begin position="274"/>
        <end position="289"/>
    </location>
</feature>
<evidence type="ECO:0000256" key="3">
    <source>
        <dbReference type="ARBA" id="ARBA00023015"/>
    </source>
</evidence>
<keyword evidence="3" id="KW-0805">Transcription regulation</keyword>
<proteinExistence type="inferred from homology"/>
<evidence type="ECO:0000313" key="9">
    <source>
        <dbReference type="Proteomes" id="UP001652623"/>
    </source>
</evidence>
<keyword evidence="4" id="KW-0238">DNA-binding</keyword>
<evidence type="ECO:0000256" key="7">
    <source>
        <dbReference type="SAM" id="MobiDB-lite"/>
    </source>
</evidence>
<dbReference type="SUPFAM" id="SSF57959">
    <property type="entry name" value="Leucine zipper domain"/>
    <property type="match status" value="1"/>
</dbReference>
<keyword evidence="5" id="KW-0804">Transcription</keyword>
<feature type="domain" description="BZIP" evidence="8">
    <location>
        <begin position="265"/>
        <end position="328"/>
    </location>
</feature>
<protein>
    <submittedName>
        <fullName evidence="10">BZIP transcription factor 16 isoform X2</fullName>
    </submittedName>
</protein>
<dbReference type="Pfam" id="PF00170">
    <property type="entry name" value="bZIP_1"/>
    <property type="match status" value="1"/>
</dbReference>
<comment type="subcellular location">
    <subcellularLocation>
        <location evidence="1">Nucleus</location>
    </subcellularLocation>
</comment>
<comment type="similarity">
    <text evidence="2">Belongs to the bZIP family.</text>
</comment>
<dbReference type="PROSITE" id="PS00036">
    <property type="entry name" value="BZIP_BASIC"/>
    <property type="match status" value="1"/>
</dbReference>
<dbReference type="InterPro" id="IPR012900">
    <property type="entry name" value="MFMR"/>
</dbReference>
<name>A0ABM3I351_ZIZJJ</name>
<feature type="compositionally biased region" description="Basic and acidic residues" evidence="7">
    <location>
        <begin position="329"/>
        <end position="350"/>
    </location>
</feature>
<feature type="compositionally biased region" description="Basic and acidic residues" evidence="7">
    <location>
        <begin position="1"/>
        <end position="18"/>
    </location>
</feature>
<feature type="region of interest" description="Disordered" evidence="7">
    <location>
        <begin position="114"/>
        <end position="217"/>
    </location>
</feature>
<dbReference type="PANTHER" id="PTHR45967:SF2">
    <property type="entry name" value="BZIP TRANSCRIPTION FACTOR 68"/>
    <property type="match status" value="1"/>
</dbReference>
<dbReference type="InterPro" id="IPR046347">
    <property type="entry name" value="bZIP_sf"/>
</dbReference>
<evidence type="ECO:0000256" key="2">
    <source>
        <dbReference type="ARBA" id="ARBA00007163"/>
    </source>
</evidence>
<evidence type="ECO:0000259" key="8">
    <source>
        <dbReference type="PROSITE" id="PS50217"/>
    </source>
</evidence>
<feature type="compositionally biased region" description="Polar residues" evidence="7">
    <location>
        <begin position="190"/>
        <end position="199"/>
    </location>
</feature>
<dbReference type="PROSITE" id="PS50217">
    <property type="entry name" value="BZIP"/>
    <property type="match status" value="1"/>
</dbReference>